<dbReference type="GO" id="GO:0003676">
    <property type="term" value="F:nucleic acid binding"/>
    <property type="evidence" value="ECO:0007669"/>
    <property type="project" value="InterPro"/>
</dbReference>
<dbReference type="InterPro" id="IPR050900">
    <property type="entry name" value="Transposase_IS3/IS150/IS904"/>
</dbReference>
<feature type="region of interest" description="Disordered" evidence="1">
    <location>
        <begin position="266"/>
        <end position="292"/>
    </location>
</feature>
<dbReference type="Pfam" id="PF13276">
    <property type="entry name" value="HTH_21"/>
    <property type="match status" value="1"/>
</dbReference>
<dbReference type="NCBIfam" id="NF033516">
    <property type="entry name" value="transpos_IS3"/>
    <property type="match status" value="1"/>
</dbReference>
<dbReference type="AlphaFoldDB" id="A0A450Y483"/>
<proteinExistence type="predicted"/>
<dbReference type="Pfam" id="PF00665">
    <property type="entry name" value="rve"/>
    <property type="match status" value="1"/>
</dbReference>
<dbReference type="InterPro" id="IPR001584">
    <property type="entry name" value="Integrase_cat-core"/>
</dbReference>
<gene>
    <name evidence="3" type="ORF">BECKSD772F_GA0070984_10011</name>
</gene>
<dbReference type="InterPro" id="IPR012337">
    <property type="entry name" value="RNaseH-like_sf"/>
</dbReference>
<sequence>MPFSIEGRRGMVKVNQPHFSIVRQCRLVGLSRSSYYHRPAVETEENLRYMRLIDEQYMLTPFFGSRQMTRWLNNQGHNLNRKRIRRLMGKMGLWGTVPGPHTSRRHARHKIYPYLLRGLVLDHPNLVWSTDITFIPMPVGYMYLVAIIDWYSRRVLSWRLSNTLDTRFCLDALFAALEQGEPIIFNTDQGSQFTSEDFTGALLEKQILISMDGRGRALDNIFVERLWRTVKYEDIYLNDYGSVLELEKGLDKYFRFYNQERPHSALGGRTPFETHRTGGGGTRVDGRHVDKA</sequence>
<reference evidence="3" key="1">
    <citation type="submission" date="2019-02" db="EMBL/GenBank/DDBJ databases">
        <authorList>
            <person name="Gruber-Vodicka R. H."/>
            <person name="Seah K. B. B."/>
        </authorList>
    </citation>
    <scope>NUCLEOTIDE SEQUENCE</scope>
    <source>
        <strain evidence="3">BECK_S1321</strain>
    </source>
</reference>
<evidence type="ECO:0000256" key="1">
    <source>
        <dbReference type="SAM" id="MobiDB-lite"/>
    </source>
</evidence>
<feature type="domain" description="Integrase catalytic" evidence="2">
    <location>
        <begin position="120"/>
        <end position="279"/>
    </location>
</feature>
<dbReference type="InterPro" id="IPR025948">
    <property type="entry name" value="HTH-like_dom"/>
</dbReference>
<name>A0A450Y483_9GAMM</name>
<dbReference type="Gene3D" id="3.30.420.10">
    <property type="entry name" value="Ribonuclease H-like superfamily/Ribonuclease H"/>
    <property type="match status" value="1"/>
</dbReference>
<dbReference type="GO" id="GO:0015074">
    <property type="term" value="P:DNA integration"/>
    <property type="evidence" value="ECO:0007669"/>
    <property type="project" value="InterPro"/>
</dbReference>
<evidence type="ECO:0000313" key="3">
    <source>
        <dbReference type="EMBL" id="VFK36325.1"/>
    </source>
</evidence>
<evidence type="ECO:0000259" key="2">
    <source>
        <dbReference type="PROSITE" id="PS50994"/>
    </source>
</evidence>
<dbReference type="InterPro" id="IPR036397">
    <property type="entry name" value="RNaseH_sf"/>
</dbReference>
<dbReference type="SUPFAM" id="SSF53098">
    <property type="entry name" value="Ribonuclease H-like"/>
    <property type="match status" value="1"/>
</dbReference>
<organism evidence="3">
    <name type="scientific">Candidatus Kentrum sp. SD</name>
    <dbReference type="NCBI Taxonomy" id="2126332"/>
    <lineage>
        <taxon>Bacteria</taxon>
        <taxon>Pseudomonadati</taxon>
        <taxon>Pseudomonadota</taxon>
        <taxon>Gammaproteobacteria</taxon>
        <taxon>Candidatus Kentrum</taxon>
    </lineage>
</organism>
<accession>A0A450Y483</accession>
<protein>
    <submittedName>
        <fullName evidence="3">Putative transposase</fullName>
    </submittedName>
</protein>
<dbReference type="InterPro" id="IPR048020">
    <property type="entry name" value="Transpos_IS3"/>
</dbReference>
<dbReference type="EMBL" id="CAADFR010000001">
    <property type="protein sequence ID" value="VFK36325.1"/>
    <property type="molecule type" value="Genomic_DNA"/>
</dbReference>
<dbReference type="PANTHER" id="PTHR46889:SF4">
    <property type="entry name" value="TRANSPOSASE INSO FOR INSERTION SEQUENCE ELEMENT IS911B-RELATED"/>
    <property type="match status" value="1"/>
</dbReference>
<dbReference type="PANTHER" id="PTHR46889">
    <property type="entry name" value="TRANSPOSASE INSF FOR INSERTION SEQUENCE IS3B-RELATED"/>
    <property type="match status" value="1"/>
</dbReference>
<dbReference type="PROSITE" id="PS50994">
    <property type="entry name" value="INTEGRASE"/>
    <property type="match status" value="1"/>
</dbReference>